<dbReference type="STRING" id="1129793.GPLA_4117"/>
<name>K6ZG21_9ALTE</name>
<comment type="caution">
    <text evidence="1">The sequence shown here is derived from an EMBL/GenBank/DDBJ whole genome shotgun (WGS) entry which is preliminary data.</text>
</comment>
<gene>
    <name evidence="1" type="ORF">GPLA_4117</name>
</gene>
<accession>K6ZG21</accession>
<proteinExistence type="predicted"/>
<sequence length="71" mass="7887">MAAVVSDDRCVVYGMKQSFYGAINLFVSCASENTLKTFSFAFNVSLTMYLVAHFVSELLNNDVLVHMLKGQ</sequence>
<evidence type="ECO:0000313" key="2">
    <source>
        <dbReference type="Proteomes" id="UP000006322"/>
    </source>
</evidence>
<dbReference type="Proteomes" id="UP000006322">
    <property type="component" value="Unassembled WGS sequence"/>
</dbReference>
<dbReference type="EMBL" id="BAER01000124">
    <property type="protein sequence ID" value="GAC34996.1"/>
    <property type="molecule type" value="Genomic_DNA"/>
</dbReference>
<evidence type="ECO:0000313" key="1">
    <source>
        <dbReference type="EMBL" id="GAC34996.1"/>
    </source>
</evidence>
<reference evidence="2" key="1">
    <citation type="journal article" date="2014" name="Environ. Microbiol.">
        <title>Comparative genomics of the marine bacterial genus Glaciecola reveals the high degree of genomic diversity and genomic characteristic for cold adaptation.</title>
        <authorList>
            <person name="Qin Q.L."/>
            <person name="Xie B.B."/>
            <person name="Yu Y."/>
            <person name="Shu Y.L."/>
            <person name="Rong J.C."/>
            <person name="Zhang Y.J."/>
            <person name="Zhao D.L."/>
            <person name="Chen X.L."/>
            <person name="Zhang X.Y."/>
            <person name="Chen B."/>
            <person name="Zhou B.C."/>
            <person name="Zhang Y.Z."/>
        </authorList>
    </citation>
    <scope>NUCLEOTIDE SEQUENCE [LARGE SCALE GENOMIC DNA]</scope>
    <source>
        <strain evidence="2">LMG 21857</strain>
    </source>
</reference>
<keyword evidence="2" id="KW-1185">Reference proteome</keyword>
<dbReference type="RefSeq" id="WP_007106760.1">
    <property type="nucleotide sequence ID" value="NZ_BAER01000124.1"/>
</dbReference>
<organism evidence="1 2">
    <name type="scientific">Paraglaciecola polaris LMG 21857</name>
    <dbReference type="NCBI Taxonomy" id="1129793"/>
    <lineage>
        <taxon>Bacteria</taxon>
        <taxon>Pseudomonadati</taxon>
        <taxon>Pseudomonadota</taxon>
        <taxon>Gammaproteobacteria</taxon>
        <taxon>Alteromonadales</taxon>
        <taxon>Alteromonadaceae</taxon>
        <taxon>Paraglaciecola</taxon>
    </lineage>
</organism>
<dbReference type="AlphaFoldDB" id="K6ZG21"/>
<protein>
    <submittedName>
        <fullName evidence="1">Uncharacterized protein</fullName>
    </submittedName>
</protein>